<dbReference type="SMART" id="SM01376">
    <property type="entry name" value="eIF-5a"/>
    <property type="match status" value="1"/>
</dbReference>
<dbReference type="AlphaFoldDB" id="A0A1Y3GCR2"/>
<proteinExistence type="inferred from homology"/>
<dbReference type="SUPFAM" id="SSF50249">
    <property type="entry name" value="Nucleic acid-binding proteins"/>
    <property type="match status" value="1"/>
</dbReference>
<comment type="subcellular location">
    <subcellularLocation>
        <location evidence="2 11">Cytoplasm</location>
    </subcellularLocation>
</comment>
<evidence type="ECO:0000256" key="6">
    <source>
        <dbReference type="ARBA" id="ARBA00022540"/>
    </source>
</evidence>
<evidence type="ECO:0000256" key="9">
    <source>
        <dbReference type="ARBA" id="ARBA00032030"/>
    </source>
</evidence>
<sequence>MAKRRTEIRNLDEGDYILLDGEPSKITKLQVSSPGKHGSAKANISAKGIFDDKKRNMLNPVDTKVDVPIVERKDAQIISISGNNVQLMDMETYETFEILVEDQEILNNIEEGGETKYMSAMGKNKIIKQK</sequence>
<accession>A0A1Y3GCR2</accession>
<gene>
    <name evidence="11" type="primary">eif5a</name>
    <name evidence="13" type="ORF">AMET1_0689</name>
</gene>
<dbReference type="Gene3D" id="2.30.30.30">
    <property type="match status" value="1"/>
</dbReference>
<evidence type="ECO:0000256" key="5">
    <source>
        <dbReference type="ARBA" id="ARBA00022490"/>
    </source>
</evidence>
<dbReference type="PROSITE" id="PS00302">
    <property type="entry name" value="IF5A_HYPUSINE"/>
    <property type="match status" value="1"/>
</dbReference>
<comment type="function">
    <text evidence="1 11">Functions by promoting the formation of the first peptide bond.</text>
</comment>
<feature type="domain" description="Translation initiation factor 5A C-terminal" evidence="12">
    <location>
        <begin position="69"/>
        <end position="130"/>
    </location>
</feature>
<dbReference type="HAMAP" id="MF_00085">
    <property type="entry name" value="eIF_5A"/>
    <property type="match status" value="1"/>
</dbReference>
<dbReference type="GO" id="GO:0005737">
    <property type="term" value="C:cytoplasm"/>
    <property type="evidence" value="ECO:0007669"/>
    <property type="project" value="UniProtKB-SubCell"/>
</dbReference>
<evidence type="ECO:0000313" key="14">
    <source>
        <dbReference type="Proteomes" id="UP000195137"/>
    </source>
</evidence>
<dbReference type="InterPro" id="IPR012340">
    <property type="entry name" value="NA-bd_OB-fold"/>
</dbReference>
<dbReference type="GO" id="GO:0045901">
    <property type="term" value="P:positive regulation of translational elongation"/>
    <property type="evidence" value="ECO:0007669"/>
    <property type="project" value="InterPro"/>
</dbReference>
<dbReference type="Pfam" id="PF01287">
    <property type="entry name" value="eIF-5a"/>
    <property type="match status" value="1"/>
</dbReference>
<evidence type="ECO:0000256" key="4">
    <source>
        <dbReference type="ARBA" id="ARBA00016327"/>
    </source>
</evidence>
<feature type="modified residue" description="Hypusine" evidence="11">
    <location>
        <position position="36"/>
    </location>
</feature>
<dbReference type="Gene3D" id="2.40.50.140">
    <property type="entry name" value="Nucleic acid-binding proteins"/>
    <property type="match status" value="1"/>
</dbReference>
<dbReference type="PANTHER" id="PTHR11673">
    <property type="entry name" value="TRANSLATION INITIATION FACTOR 5A FAMILY MEMBER"/>
    <property type="match status" value="1"/>
</dbReference>
<dbReference type="InterPro" id="IPR022847">
    <property type="entry name" value="Transl_elong_IF5A_arc"/>
</dbReference>
<dbReference type="EMBL" id="MRZU01000003">
    <property type="protein sequence ID" value="OUJ19037.1"/>
    <property type="molecule type" value="Genomic_DNA"/>
</dbReference>
<dbReference type="GO" id="GO:0045905">
    <property type="term" value="P:positive regulation of translational termination"/>
    <property type="evidence" value="ECO:0007669"/>
    <property type="project" value="InterPro"/>
</dbReference>
<dbReference type="GO" id="GO:0003723">
    <property type="term" value="F:RNA binding"/>
    <property type="evidence" value="ECO:0007669"/>
    <property type="project" value="InterPro"/>
</dbReference>
<dbReference type="Proteomes" id="UP000195137">
    <property type="component" value="Unassembled WGS sequence"/>
</dbReference>
<evidence type="ECO:0000313" key="13">
    <source>
        <dbReference type="EMBL" id="OUJ19037.1"/>
    </source>
</evidence>
<dbReference type="PIRSF" id="PIRSF003025">
    <property type="entry name" value="eIF5A"/>
    <property type="match status" value="1"/>
</dbReference>
<dbReference type="GO" id="GO:0003746">
    <property type="term" value="F:translation elongation factor activity"/>
    <property type="evidence" value="ECO:0007669"/>
    <property type="project" value="UniProtKB-KW"/>
</dbReference>
<evidence type="ECO:0000256" key="8">
    <source>
        <dbReference type="ARBA" id="ARBA00023071"/>
    </source>
</evidence>
<keyword evidence="14" id="KW-1185">Reference proteome</keyword>
<evidence type="ECO:0000256" key="7">
    <source>
        <dbReference type="ARBA" id="ARBA00022917"/>
    </source>
</evidence>
<evidence type="ECO:0000256" key="2">
    <source>
        <dbReference type="ARBA" id="ARBA00004496"/>
    </source>
</evidence>
<dbReference type="SUPFAM" id="SSF50104">
    <property type="entry name" value="Translation proteins SH3-like domain"/>
    <property type="match status" value="1"/>
</dbReference>
<dbReference type="InterPro" id="IPR008991">
    <property type="entry name" value="Translation_prot_SH3-like_sf"/>
</dbReference>
<organism evidence="13 14">
    <name type="scientific">Methanonatronarchaeum thermophilum</name>
    <dbReference type="NCBI Taxonomy" id="1927129"/>
    <lineage>
        <taxon>Archaea</taxon>
        <taxon>Methanobacteriati</taxon>
        <taxon>Methanobacteriota</taxon>
        <taxon>Methanonatronarchaeia</taxon>
        <taxon>Methanonatronarchaeales</taxon>
        <taxon>Methanonatronarchaeaceae</taxon>
        <taxon>Methanonatronarchaeum</taxon>
    </lineage>
</organism>
<reference evidence="13 14" key="1">
    <citation type="submission" date="2016-12" db="EMBL/GenBank/DDBJ databases">
        <title>Discovery of methanogenic haloarchaea.</title>
        <authorList>
            <person name="Sorokin D.Y."/>
            <person name="Makarova K.S."/>
            <person name="Abbas B."/>
            <person name="Ferrer M."/>
            <person name="Golyshin P.N."/>
        </authorList>
    </citation>
    <scope>NUCLEOTIDE SEQUENCE [LARGE SCALE GENOMIC DNA]</scope>
    <source>
        <strain evidence="13">AMET1</strain>
    </source>
</reference>
<dbReference type="CDD" id="cd04467">
    <property type="entry name" value="S1_aIF5A"/>
    <property type="match status" value="1"/>
</dbReference>
<evidence type="ECO:0000259" key="12">
    <source>
        <dbReference type="SMART" id="SM01376"/>
    </source>
</evidence>
<dbReference type="Pfam" id="PF21485">
    <property type="entry name" value="IF5A-like_N"/>
    <property type="match status" value="1"/>
</dbReference>
<dbReference type="GO" id="GO:0043022">
    <property type="term" value="F:ribosome binding"/>
    <property type="evidence" value="ECO:0007669"/>
    <property type="project" value="InterPro"/>
</dbReference>
<name>A0A1Y3GCR2_9EURY</name>
<dbReference type="GO" id="GO:0003743">
    <property type="term" value="F:translation initiation factor activity"/>
    <property type="evidence" value="ECO:0007669"/>
    <property type="project" value="UniProtKB-UniRule"/>
</dbReference>
<dbReference type="InterPro" id="IPR001884">
    <property type="entry name" value="IF5A-like"/>
</dbReference>
<dbReference type="RefSeq" id="WP_086637086.1">
    <property type="nucleotide sequence ID" value="NZ_MRZU01000003.1"/>
</dbReference>
<evidence type="ECO:0000256" key="10">
    <source>
        <dbReference type="ARBA" id="ARBA00032163"/>
    </source>
</evidence>
<dbReference type="InterPro" id="IPR019769">
    <property type="entry name" value="Trans_elong_IF5A_hypusine_site"/>
</dbReference>
<dbReference type="NCBIfam" id="NF003076">
    <property type="entry name" value="PRK03999.1"/>
    <property type="match status" value="1"/>
</dbReference>
<comment type="similarity">
    <text evidence="3 11">Belongs to the eIF-5A family.</text>
</comment>
<evidence type="ECO:0000256" key="1">
    <source>
        <dbReference type="ARBA" id="ARBA00003980"/>
    </source>
</evidence>
<keyword evidence="6 11" id="KW-0396">Initiation factor</keyword>
<keyword evidence="7 11" id="KW-0648">Protein biosynthesis</keyword>
<dbReference type="NCBIfam" id="TIGR00037">
    <property type="entry name" value="eIF_5A"/>
    <property type="match status" value="1"/>
</dbReference>
<keyword evidence="13" id="KW-0251">Elongation factor</keyword>
<dbReference type="InterPro" id="IPR014722">
    <property type="entry name" value="Rib_uL2_dom2"/>
</dbReference>
<dbReference type="OrthoDB" id="23689at2157"/>
<comment type="caution">
    <text evidence="13">The sequence shown here is derived from an EMBL/GenBank/DDBJ whole genome shotgun (WGS) entry which is preliminary data.</text>
</comment>
<evidence type="ECO:0000256" key="11">
    <source>
        <dbReference type="HAMAP-Rule" id="MF_00085"/>
    </source>
</evidence>
<keyword evidence="5 11" id="KW-0963">Cytoplasm</keyword>
<dbReference type="InterPro" id="IPR020189">
    <property type="entry name" value="IF5A_C"/>
</dbReference>
<keyword evidence="8 11" id="KW-0385">Hypusine</keyword>
<protein>
    <recommendedName>
        <fullName evidence="4 11">Translation initiation factor 5A</fullName>
    </recommendedName>
    <alternativeName>
        <fullName evidence="10 11">Hypusine-containing protein</fullName>
    </alternativeName>
    <alternativeName>
        <fullName evidence="9 11">eIF-5A</fullName>
    </alternativeName>
</protein>
<dbReference type="InterPro" id="IPR048670">
    <property type="entry name" value="IF5A-like_N"/>
</dbReference>
<evidence type="ECO:0000256" key="3">
    <source>
        <dbReference type="ARBA" id="ARBA00006016"/>
    </source>
</evidence>